<feature type="region of interest" description="Disordered" evidence="1">
    <location>
        <begin position="1"/>
        <end position="22"/>
    </location>
</feature>
<comment type="caution">
    <text evidence="3">The sequence shown here is derived from an EMBL/GenBank/DDBJ whole genome shotgun (WGS) entry which is preliminary data.</text>
</comment>
<feature type="compositionally biased region" description="Basic residues" evidence="1">
    <location>
        <begin position="12"/>
        <end position="22"/>
    </location>
</feature>
<dbReference type="SUPFAM" id="SSF56436">
    <property type="entry name" value="C-type lectin-like"/>
    <property type="match status" value="1"/>
</dbReference>
<name>A0A4D4KYH9_STRVO</name>
<protein>
    <recommendedName>
        <fullName evidence="2">Sulfatase-modifying factor enzyme-like domain-containing protein</fullName>
    </recommendedName>
</protein>
<dbReference type="Proteomes" id="UP000301309">
    <property type="component" value="Unassembled WGS sequence"/>
</dbReference>
<proteinExistence type="predicted"/>
<evidence type="ECO:0000313" key="3">
    <source>
        <dbReference type="EMBL" id="GDY50823.1"/>
    </source>
</evidence>
<dbReference type="InterPro" id="IPR042095">
    <property type="entry name" value="SUMF_sf"/>
</dbReference>
<evidence type="ECO:0000256" key="1">
    <source>
        <dbReference type="SAM" id="MobiDB-lite"/>
    </source>
</evidence>
<feature type="domain" description="Sulfatase-modifying factor enzyme-like" evidence="2">
    <location>
        <begin position="15"/>
        <end position="58"/>
    </location>
</feature>
<dbReference type="EMBL" id="BJHW01000001">
    <property type="protein sequence ID" value="GDY50823.1"/>
    <property type="molecule type" value="Genomic_DNA"/>
</dbReference>
<dbReference type="InterPro" id="IPR005532">
    <property type="entry name" value="SUMF_dom"/>
</dbReference>
<accession>A0A4D4KYH9</accession>
<dbReference type="InterPro" id="IPR016187">
    <property type="entry name" value="CTDL_fold"/>
</dbReference>
<organism evidence="3 4">
    <name type="scientific">Streptomyces violaceusniger</name>
    <dbReference type="NCBI Taxonomy" id="68280"/>
    <lineage>
        <taxon>Bacteria</taxon>
        <taxon>Bacillati</taxon>
        <taxon>Actinomycetota</taxon>
        <taxon>Actinomycetes</taxon>
        <taxon>Kitasatosporales</taxon>
        <taxon>Streptomycetaceae</taxon>
        <taxon>Streptomyces</taxon>
        <taxon>Streptomyces violaceusniger group</taxon>
    </lineage>
</organism>
<sequence>MCSPGSCPPRRAGARRAPRGRRGSYLCHRSYCNRCRVAARTSDHPDSSTGNLGFRCVRDT</sequence>
<dbReference type="Pfam" id="PF03781">
    <property type="entry name" value="FGE-sulfatase"/>
    <property type="match status" value="1"/>
</dbReference>
<evidence type="ECO:0000259" key="2">
    <source>
        <dbReference type="Pfam" id="PF03781"/>
    </source>
</evidence>
<keyword evidence="4" id="KW-1185">Reference proteome</keyword>
<dbReference type="AlphaFoldDB" id="A0A4D4KYH9"/>
<reference evidence="3 4" key="1">
    <citation type="journal article" date="2020" name="Int. J. Syst. Evol. Microbiol.">
        <title>Reclassification of Streptomyces castelarensis and Streptomyces sporoclivatus as later heterotypic synonyms of Streptomyces antimycoticus.</title>
        <authorList>
            <person name="Komaki H."/>
            <person name="Tamura T."/>
        </authorList>
    </citation>
    <scope>NUCLEOTIDE SEQUENCE [LARGE SCALE GENOMIC DNA]</scope>
    <source>
        <strain evidence="3 4">NBRC 13459</strain>
    </source>
</reference>
<dbReference type="Gene3D" id="3.90.1580.10">
    <property type="entry name" value="paralog of FGE (formylglycine-generating enzyme)"/>
    <property type="match status" value="1"/>
</dbReference>
<gene>
    <name evidence="3" type="ORF">SVIO_014460</name>
</gene>
<evidence type="ECO:0000313" key="4">
    <source>
        <dbReference type="Proteomes" id="UP000301309"/>
    </source>
</evidence>